<dbReference type="GO" id="GO:0003723">
    <property type="term" value="F:RNA binding"/>
    <property type="evidence" value="ECO:0007669"/>
    <property type="project" value="InterPro"/>
</dbReference>
<comment type="subunit">
    <text evidence="5">Homodimer.</text>
</comment>
<dbReference type="KEGG" id="dcm:NIES806_06050"/>
<dbReference type="GO" id="GO:0160206">
    <property type="term" value="F:tRNA (cytidine(32)/uridine(32)-2'-O)-methyltransferase activity"/>
    <property type="evidence" value="ECO:0007669"/>
    <property type="project" value="UniProtKB-EC"/>
</dbReference>
<dbReference type="Proteomes" id="UP000218702">
    <property type="component" value="Chromosome"/>
</dbReference>
<evidence type="ECO:0000259" key="6">
    <source>
        <dbReference type="Pfam" id="PF00588"/>
    </source>
</evidence>
<reference evidence="7 8" key="1">
    <citation type="submission" date="2017-06" db="EMBL/GenBank/DDBJ databases">
        <title>Genome sequencing of cyanobaciteial culture collection at National Institute for Environmental Studies (NIES).</title>
        <authorList>
            <person name="Hirose Y."/>
            <person name="Shimura Y."/>
            <person name="Fujisawa T."/>
            <person name="Nakamura Y."/>
            <person name="Kawachi M."/>
        </authorList>
    </citation>
    <scope>NUCLEOTIDE SEQUENCE [LARGE SCALE GENOMIC DNA]</scope>
    <source>
        <strain evidence="7 8">NIES-806</strain>
    </source>
</reference>
<evidence type="ECO:0000313" key="7">
    <source>
        <dbReference type="EMBL" id="BAZ84419.1"/>
    </source>
</evidence>
<dbReference type="OrthoDB" id="9806346at2"/>
<keyword evidence="2 5" id="KW-0489">Methyltransferase</keyword>
<name>A0A1Z4UZ82_9CYAN</name>
<keyword evidence="3 7" id="KW-0808">Transferase</keyword>
<dbReference type="Gene3D" id="3.40.1280.10">
    <property type="match status" value="1"/>
</dbReference>
<evidence type="ECO:0000313" key="8">
    <source>
        <dbReference type="Proteomes" id="UP000218702"/>
    </source>
</evidence>
<proteinExistence type="inferred from homology"/>
<keyword evidence="5" id="KW-0963">Cytoplasm</keyword>
<keyword evidence="8" id="KW-1185">Reference proteome</keyword>
<dbReference type="RefSeq" id="WP_096663848.1">
    <property type="nucleotide sequence ID" value="NZ_AP018316.1"/>
</dbReference>
<comment type="function">
    <text evidence="5">Catalyzes the formation of 2'O-methylated cytidine (Cm32) or 2'O-methylated uridine (Um32) at position 32 in tRNA.</text>
</comment>
<dbReference type="InterPro" id="IPR029026">
    <property type="entry name" value="tRNA_m1G_MTases_N"/>
</dbReference>
<dbReference type="GO" id="GO:0106339">
    <property type="term" value="F:tRNA (cytidine(32)-2'-O)-methyltransferase activity"/>
    <property type="evidence" value="ECO:0007669"/>
    <property type="project" value="RHEA"/>
</dbReference>
<dbReference type="EMBL" id="AP018316">
    <property type="protein sequence ID" value="BAZ84419.1"/>
    <property type="molecule type" value="Genomic_DNA"/>
</dbReference>
<sequence length="254" mass="28342">MTENIHIKTSYNNVIIVLVEPAGPLNVGSVARVMKNFGLSKLILVNPQCDRTSDDALKMAVHGKDILESAVIVDTLPQALQGCVRAVATMGREYSGELPLDTPHTALPWLLAEAEKPVALIFGREDRGLTNEELNYAHKLVFIPTNPEYPSLNLATAVSICCYELSQSTNLFTDQNIPDSEIAPLDAMEGFYQQLESLLLSIGYLYPHTAASRMEKFRHLYNRAYLQTTEVGMLRGILRQVEWAINRKNPKKLD</sequence>
<dbReference type="Gene3D" id="1.10.8.590">
    <property type="match status" value="1"/>
</dbReference>
<evidence type="ECO:0000256" key="2">
    <source>
        <dbReference type="ARBA" id="ARBA00022603"/>
    </source>
</evidence>
<feature type="domain" description="tRNA/rRNA methyltransferase SpoU type" evidence="6">
    <location>
        <begin position="14"/>
        <end position="163"/>
    </location>
</feature>
<comment type="similarity">
    <text evidence="1">Belongs to the class IV-like SAM-binding methyltransferase superfamily. RNA methyltransferase TrmH family.</text>
</comment>
<dbReference type="InterPro" id="IPR004384">
    <property type="entry name" value="RNA_MeTrfase_TrmJ/LasT"/>
</dbReference>
<accession>A0A1Z4UZ82</accession>
<protein>
    <recommendedName>
        <fullName evidence="5">tRNA (cytidine/uridine-2'-O-)-methyltransferase TrmJ</fullName>
        <ecNumber evidence="5">2.1.1.200</ecNumber>
    </recommendedName>
    <alternativeName>
        <fullName evidence="5">tRNA (cytidine(32)/uridine(32)-2'-O)-methyltransferase</fullName>
    </alternativeName>
    <alternativeName>
        <fullName evidence="5">tRNA Cm32/Um32 methyltransferase</fullName>
    </alternativeName>
</protein>
<dbReference type="PANTHER" id="PTHR42786">
    <property type="entry name" value="TRNA/RRNA METHYLTRANSFERASE"/>
    <property type="match status" value="1"/>
</dbReference>
<dbReference type="NCBIfam" id="TIGR00050">
    <property type="entry name" value="rRNA_methyl_1"/>
    <property type="match status" value="1"/>
</dbReference>
<dbReference type="PIRSF" id="PIRSF004808">
    <property type="entry name" value="LasT"/>
    <property type="match status" value="1"/>
</dbReference>
<gene>
    <name evidence="5" type="primary">trmJ</name>
    <name evidence="7" type="ORF">NIES806_06050</name>
</gene>
<dbReference type="SUPFAM" id="SSF75217">
    <property type="entry name" value="alpha/beta knot"/>
    <property type="match status" value="1"/>
</dbReference>
<evidence type="ECO:0000256" key="5">
    <source>
        <dbReference type="RuleBase" id="RU362024"/>
    </source>
</evidence>
<organism evidence="7 8">
    <name type="scientific">Dolichospermum compactum NIES-806</name>
    <dbReference type="NCBI Taxonomy" id="1973481"/>
    <lineage>
        <taxon>Bacteria</taxon>
        <taxon>Bacillati</taxon>
        <taxon>Cyanobacteriota</taxon>
        <taxon>Cyanophyceae</taxon>
        <taxon>Nostocales</taxon>
        <taxon>Aphanizomenonaceae</taxon>
        <taxon>Dolichospermum</taxon>
        <taxon>Dolichospermum compactum</taxon>
    </lineage>
</organism>
<dbReference type="GO" id="GO:0002128">
    <property type="term" value="P:tRNA nucleoside ribose methylation"/>
    <property type="evidence" value="ECO:0007669"/>
    <property type="project" value="TreeGrafter"/>
</dbReference>
<keyword evidence="5" id="KW-0819">tRNA processing</keyword>
<evidence type="ECO:0000256" key="4">
    <source>
        <dbReference type="ARBA" id="ARBA00022691"/>
    </source>
</evidence>
<dbReference type="InterPro" id="IPR001537">
    <property type="entry name" value="SpoU_MeTrfase"/>
</dbReference>
<keyword evidence="4 5" id="KW-0949">S-adenosyl-L-methionine</keyword>
<evidence type="ECO:0000256" key="3">
    <source>
        <dbReference type="ARBA" id="ARBA00022679"/>
    </source>
</evidence>
<dbReference type="CDD" id="cd18093">
    <property type="entry name" value="SpoU-like_TrmJ"/>
    <property type="match status" value="1"/>
</dbReference>
<comment type="catalytic activity">
    <reaction evidence="5">
        <text>uridine(32) in tRNA + S-adenosyl-L-methionine = 2'-O-methyluridine(32) in tRNA + S-adenosyl-L-homocysteine + H(+)</text>
        <dbReference type="Rhea" id="RHEA:42936"/>
        <dbReference type="Rhea" id="RHEA-COMP:10107"/>
        <dbReference type="Rhea" id="RHEA-COMP:10290"/>
        <dbReference type="ChEBI" id="CHEBI:15378"/>
        <dbReference type="ChEBI" id="CHEBI:57856"/>
        <dbReference type="ChEBI" id="CHEBI:59789"/>
        <dbReference type="ChEBI" id="CHEBI:65315"/>
        <dbReference type="ChEBI" id="CHEBI:74478"/>
        <dbReference type="EC" id="2.1.1.200"/>
    </reaction>
</comment>
<dbReference type="InterPro" id="IPR029028">
    <property type="entry name" value="Alpha/beta_knot_MTases"/>
</dbReference>
<dbReference type="PANTHER" id="PTHR42786:SF2">
    <property type="entry name" value="TRNA (CYTIDINE_URIDINE-2'-O-)-METHYLTRANSFERASE TRMJ"/>
    <property type="match status" value="1"/>
</dbReference>
<dbReference type="EC" id="2.1.1.200" evidence="5"/>
<evidence type="ECO:0000256" key="1">
    <source>
        <dbReference type="ARBA" id="ARBA00007228"/>
    </source>
</evidence>
<dbReference type="AlphaFoldDB" id="A0A1Z4UZ82"/>
<comment type="catalytic activity">
    <reaction evidence="5">
        <text>cytidine(32) in tRNA + S-adenosyl-L-methionine = 2'-O-methylcytidine(32) in tRNA + S-adenosyl-L-homocysteine + H(+)</text>
        <dbReference type="Rhea" id="RHEA:42932"/>
        <dbReference type="Rhea" id="RHEA-COMP:10288"/>
        <dbReference type="Rhea" id="RHEA-COMP:10289"/>
        <dbReference type="ChEBI" id="CHEBI:15378"/>
        <dbReference type="ChEBI" id="CHEBI:57856"/>
        <dbReference type="ChEBI" id="CHEBI:59789"/>
        <dbReference type="ChEBI" id="CHEBI:74495"/>
        <dbReference type="ChEBI" id="CHEBI:82748"/>
        <dbReference type="EC" id="2.1.1.200"/>
    </reaction>
</comment>
<comment type="subcellular location">
    <subcellularLocation>
        <location evidence="5">Cytoplasm</location>
    </subcellularLocation>
</comment>
<dbReference type="Pfam" id="PF00588">
    <property type="entry name" value="SpoU_methylase"/>
    <property type="match status" value="1"/>
</dbReference>
<dbReference type="GO" id="GO:0005829">
    <property type="term" value="C:cytosol"/>
    <property type="evidence" value="ECO:0007669"/>
    <property type="project" value="TreeGrafter"/>
</dbReference>